<dbReference type="InterPro" id="IPR036322">
    <property type="entry name" value="WD40_repeat_dom_sf"/>
</dbReference>
<dbReference type="InterPro" id="IPR013915">
    <property type="entry name" value="Prp19_cc"/>
</dbReference>
<organism evidence="17 18">
    <name type="scientific">Achlya hypogyna</name>
    <name type="common">Oomycete</name>
    <name type="synonym">Protoachlya hypogyna</name>
    <dbReference type="NCBI Taxonomy" id="1202772"/>
    <lineage>
        <taxon>Eukaryota</taxon>
        <taxon>Sar</taxon>
        <taxon>Stramenopiles</taxon>
        <taxon>Oomycota</taxon>
        <taxon>Saprolegniomycetes</taxon>
        <taxon>Saprolegniales</taxon>
        <taxon>Achlyaceae</taxon>
        <taxon>Achlya</taxon>
    </lineage>
</organism>
<dbReference type="PANTHER" id="PTHR43995:SF1">
    <property type="entry name" value="PRE-MRNA-PROCESSING FACTOR 19"/>
    <property type="match status" value="1"/>
</dbReference>
<dbReference type="GO" id="GO:0006281">
    <property type="term" value="P:DNA repair"/>
    <property type="evidence" value="ECO:0007669"/>
    <property type="project" value="UniProtKB-KW"/>
</dbReference>
<dbReference type="Gene3D" id="2.130.10.10">
    <property type="entry name" value="YVTN repeat-like/Quinoprotein amine dehydrogenase"/>
    <property type="match status" value="1"/>
</dbReference>
<evidence type="ECO:0000256" key="1">
    <source>
        <dbReference type="ARBA" id="ARBA00000900"/>
    </source>
</evidence>
<feature type="repeat" description="WD" evidence="13">
    <location>
        <begin position="317"/>
        <end position="358"/>
    </location>
</feature>
<dbReference type="PROSITE" id="PS50082">
    <property type="entry name" value="WD_REPEATS_2"/>
    <property type="match status" value="5"/>
</dbReference>
<dbReference type="Pfam" id="PF08606">
    <property type="entry name" value="Prp19"/>
    <property type="match status" value="1"/>
</dbReference>
<dbReference type="GO" id="GO:0005737">
    <property type="term" value="C:cytoplasm"/>
    <property type="evidence" value="ECO:0007669"/>
    <property type="project" value="TreeGrafter"/>
</dbReference>
<evidence type="ECO:0000256" key="5">
    <source>
        <dbReference type="ARBA" id="ARBA00015618"/>
    </source>
</evidence>
<dbReference type="SMART" id="SM00320">
    <property type="entry name" value="WD40"/>
    <property type="match status" value="6"/>
</dbReference>
<keyword evidence="14" id="KW-0833">Ubl conjugation pathway</keyword>
<comment type="function">
    <text evidence="14">Ubiquitin-protein ligase which is mainly involved pre-mRNA splicing and DNA repair. Required for pre-mRNA splicing as component of the spliceosome.</text>
</comment>
<dbReference type="STRING" id="1202772.A0A1V9ZUS9"/>
<dbReference type="AlphaFoldDB" id="A0A1V9ZUS9"/>
<dbReference type="PANTHER" id="PTHR43995">
    <property type="entry name" value="PRE-MRNA-PROCESSING FACTOR 19"/>
    <property type="match status" value="1"/>
</dbReference>
<evidence type="ECO:0000256" key="13">
    <source>
        <dbReference type="PROSITE-ProRule" id="PRU00221"/>
    </source>
</evidence>
<feature type="domain" description="U-box" evidence="16">
    <location>
        <begin position="1"/>
        <end position="73"/>
    </location>
</feature>
<evidence type="ECO:0000256" key="3">
    <source>
        <dbReference type="ARBA" id="ARBA00006388"/>
    </source>
</evidence>
<accession>A0A1V9ZUS9</accession>
<evidence type="ECO:0000259" key="16">
    <source>
        <dbReference type="PROSITE" id="PS51698"/>
    </source>
</evidence>
<proteinExistence type="inferred from homology"/>
<keyword evidence="10 14" id="KW-0227">DNA damage</keyword>
<keyword evidence="6 13" id="KW-0853">WD repeat</keyword>
<gene>
    <name evidence="17" type="ORF">ACHHYP_00327</name>
</gene>
<name>A0A1V9ZUS9_ACHHY</name>
<dbReference type="SUPFAM" id="SSF57850">
    <property type="entry name" value="RING/U-box"/>
    <property type="match status" value="1"/>
</dbReference>
<dbReference type="Gene3D" id="3.30.40.10">
    <property type="entry name" value="Zinc/RING finger domain, C3HC4 (zinc finger)"/>
    <property type="match status" value="1"/>
</dbReference>
<keyword evidence="15" id="KW-0175">Coiled coil</keyword>
<feature type="repeat" description="WD" evidence="13">
    <location>
        <begin position="229"/>
        <end position="270"/>
    </location>
</feature>
<dbReference type="InterPro" id="IPR038959">
    <property type="entry name" value="Prp19"/>
</dbReference>
<evidence type="ECO:0000256" key="12">
    <source>
        <dbReference type="ARBA" id="ARBA00023204"/>
    </source>
</evidence>
<protein>
    <recommendedName>
        <fullName evidence="5 14">Pre-mRNA-processing factor 19</fullName>
        <ecNumber evidence="4 14">2.3.2.27</ecNumber>
    </recommendedName>
</protein>
<keyword evidence="14" id="KW-0539">Nucleus</keyword>
<keyword evidence="18" id="KW-1185">Reference proteome</keyword>
<evidence type="ECO:0000313" key="18">
    <source>
        <dbReference type="Proteomes" id="UP000243579"/>
    </source>
</evidence>
<dbReference type="UniPathway" id="UPA00143"/>
<evidence type="ECO:0000256" key="6">
    <source>
        <dbReference type="ARBA" id="ARBA00022574"/>
    </source>
</evidence>
<dbReference type="GO" id="GO:0071006">
    <property type="term" value="C:U2-type catalytic step 1 spliceosome"/>
    <property type="evidence" value="ECO:0007669"/>
    <property type="project" value="TreeGrafter"/>
</dbReference>
<dbReference type="EMBL" id="JNBR01000002">
    <property type="protein sequence ID" value="OQS01729.1"/>
    <property type="molecule type" value="Genomic_DNA"/>
</dbReference>
<dbReference type="GO" id="GO:0070534">
    <property type="term" value="P:protein K63-linked ubiquitination"/>
    <property type="evidence" value="ECO:0007669"/>
    <property type="project" value="UniProtKB-UniRule"/>
</dbReference>
<evidence type="ECO:0000256" key="9">
    <source>
        <dbReference type="ARBA" id="ARBA00022737"/>
    </source>
</evidence>
<evidence type="ECO:0000256" key="7">
    <source>
        <dbReference type="ARBA" id="ARBA00022664"/>
    </source>
</evidence>
<dbReference type="GO" id="GO:0000398">
    <property type="term" value="P:mRNA splicing, via spliceosome"/>
    <property type="evidence" value="ECO:0007669"/>
    <property type="project" value="InterPro"/>
</dbReference>
<feature type="repeat" description="WD" evidence="13">
    <location>
        <begin position="275"/>
        <end position="316"/>
    </location>
</feature>
<comment type="caution">
    <text evidence="17">The sequence shown here is derived from an EMBL/GenBank/DDBJ whole genome shotgun (WGS) entry which is preliminary data.</text>
</comment>
<dbReference type="EC" id="2.3.2.27" evidence="4 14"/>
<feature type="coiled-coil region" evidence="15">
    <location>
        <begin position="112"/>
        <end position="139"/>
    </location>
</feature>
<evidence type="ECO:0000256" key="11">
    <source>
        <dbReference type="ARBA" id="ARBA00023187"/>
    </source>
</evidence>
<feature type="repeat" description="WD" evidence="13">
    <location>
        <begin position="444"/>
        <end position="476"/>
    </location>
</feature>
<dbReference type="InterPro" id="IPR019775">
    <property type="entry name" value="WD40_repeat_CS"/>
</dbReference>
<comment type="subcellular location">
    <subcellularLocation>
        <location evidence="2">Nucleus</location>
        <location evidence="2">Nucleoplasm</location>
    </subcellularLocation>
</comment>
<keyword evidence="8 14" id="KW-0747">Spliceosome</keyword>
<dbReference type="InterPro" id="IPR020472">
    <property type="entry name" value="WD40_PAC1"/>
</dbReference>
<evidence type="ECO:0000256" key="15">
    <source>
        <dbReference type="SAM" id="Coils"/>
    </source>
</evidence>
<dbReference type="GO" id="GO:0000974">
    <property type="term" value="C:Prp19 complex"/>
    <property type="evidence" value="ECO:0007669"/>
    <property type="project" value="UniProtKB-UniRule"/>
</dbReference>
<dbReference type="InterPro" id="IPR001680">
    <property type="entry name" value="WD40_rpt"/>
</dbReference>
<keyword evidence="7 14" id="KW-0507">mRNA processing</keyword>
<sequence length="476" mass="51338">MLCGLSGAVCQVPVVNIKTGHVYEKHLIEEYMKTHGNVCPLSESPLAPEDLLPLKLTTLATDVAPPSKATNSIPALLSALQTEYDAHALETFQVKKHLQQTRQELSHALYQYDAACRVIARLNKEIEQLKEKTKNGTATNPIEDAWENVTAHIGARAKELAHYRKNERRIEPITKDVGAMTCTASHTLHQSDKPGVLCVDIKGHLVMTGGNDKDAKIFNTQTSQIDATLSGHSKKVTDVLFHPAADVVLTASADKTVKIWSAGANERSYSAGHTLSGHEGSITNMSLHPSGSYLGTSSEDGAWGFFDLGTATMLKKVSAQASEMLSVQFHPDGAIFASGQNDSTIRVWDVASANNVATFEGHAKAVTSLSFSENGYHLVSGSADGLIKLWDLRKLKSVLDLQVGAPVHAVHFEVGGSYLGVASQKNMTIFKEAGKKNWDVVKTFDDHAGAVTDVKLAPGLEFIASTSLDRSLKLYA</sequence>
<evidence type="ECO:0000256" key="8">
    <source>
        <dbReference type="ARBA" id="ARBA00022728"/>
    </source>
</evidence>
<evidence type="ECO:0000256" key="10">
    <source>
        <dbReference type="ARBA" id="ARBA00022763"/>
    </source>
</evidence>
<dbReference type="PROSITE" id="PS51698">
    <property type="entry name" value="U_BOX"/>
    <property type="match status" value="1"/>
</dbReference>
<evidence type="ECO:0000256" key="4">
    <source>
        <dbReference type="ARBA" id="ARBA00012483"/>
    </source>
</evidence>
<evidence type="ECO:0000256" key="14">
    <source>
        <dbReference type="RuleBase" id="RU367101"/>
    </source>
</evidence>
<dbReference type="SUPFAM" id="SSF50978">
    <property type="entry name" value="WD40 repeat-like"/>
    <property type="match status" value="1"/>
</dbReference>
<comment type="similarity">
    <text evidence="3 14">Belongs to the WD repeat PRP19 family.</text>
</comment>
<feature type="repeat" description="WD" evidence="13">
    <location>
        <begin position="359"/>
        <end position="400"/>
    </location>
</feature>
<dbReference type="PROSITE" id="PS00678">
    <property type="entry name" value="WD_REPEATS_1"/>
    <property type="match status" value="1"/>
</dbReference>
<comment type="subunit">
    <text evidence="14">Homotetramer.</text>
</comment>
<dbReference type="SMART" id="SM00504">
    <property type="entry name" value="Ubox"/>
    <property type="match status" value="1"/>
</dbReference>
<comment type="pathway">
    <text evidence="14">Protein modification; protein ubiquitination.</text>
</comment>
<dbReference type="InterPro" id="IPR013083">
    <property type="entry name" value="Znf_RING/FYVE/PHD"/>
</dbReference>
<keyword evidence="14" id="KW-0808">Transferase</keyword>
<dbReference type="Proteomes" id="UP000243579">
    <property type="component" value="Unassembled WGS sequence"/>
</dbReference>
<keyword evidence="9" id="KW-0677">Repeat</keyword>
<reference evidence="17 18" key="1">
    <citation type="journal article" date="2014" name="Genome Biol. Evol.">
        <title>The secreted proteins of Achlya hypogyna and Thraustotheca clavata identify the ancestral oomycete secretome and reveal gene acquisitions by horizontal gene transfer.</title>
        <authorList>
            <person name="Misner I."/>
            <person name="Blouin N."/>
            <person name="Leonard G."/>
            <person name="Richards T.A."/>
            <person name="Lane C.E."/>
        </authorList>
    </citation>
    <scope>NUCLEOTIDE SEQUENCE [LARGE SCALE GENOMIC DNA]</scope>
    <source>
        <strain evidence="17 18">ATCC 48635</strain>
    </source>
</reference>
<dbReference type="CDD" id="cd00200">
    <property type="entry name" value="WD40"/>
    <property type="match status" value="1"/>
</dbReference>
<dbReference type="GO" id="GO:0061630">
    <property type="term" value="F:ubiquitin protein ligase activity"/>
    <property type="evidence" value="ECO:0007669"/>
    <property type="project" value="UniProtKB-UniRule"/>
</dbReference>
<dbReference type="InterPro" id="IPR003613">
    <property type="entry name" value="Ubox_domain"/>
</dbReference>
<keyword evidence="12 14" id="KW-0234">DNA repair</keyword>
<dbReference type="PRINTS" id="PR00320">
    <property type="entry name" value="GPROTEINBRPT"/>
</dbReference>
<keyword evidence="11 14" id="KW-0508">mRNA splicing</keyword>
<dbReference type="InterPro" id="IPR015943">
    <property type="entry name" value="WD40/YVTN_repeat-like_dom_sf"/>
</dbReference>
<evidence type="ECO:0000256" key="2">
    <source>
        <dbReference type="ARBA" id="ARBA00004642"/>
    </source>
</evidence>
<dbReference type="OrthoDB" id="687049at2759"/>
<dbReference type="GO" id="GO:0005654">
    <property type="term" value="C:nucleoplasm"/>
    <property type="evidence" value="ECO:0007669"/>
    <property type="project" value="UniProtKB-SubCell"/>
</dbReference>
<dbReference type="Pfam" id="PF00400">
    <property type="entry name" value="WD40"/>
    <property type="match status" value="5"/>
</dbReference>
<comment type="catalytic activity">
    <reaction evidence="1 14">
        <text>S-ubiquitinyl-[E2 ubiquitin-conjugating enzyme]-L-cysteine + [acceptor protein]-L-lysine = [E2 ubiquitin-conjugating enzyme]-L-cysteine + N(6)-ubiquitinyl-[acceptor protein]-L-lysine.</text>
        <dbReference type="EC" id="2.3.2.27"/>
    </reaction>
</comment>
<dbReference type="PROSITE" id="PS50294">
    <property type="entry name" value="WD_REPEATS_REGION"/>
    <property type="match status" value="4"/>
</dbReference>
<evidence type="ECO:0000313" key="17">
    <source>
        <dbReference type="EMBL" id="OQS01729.1"/>
    </source>
</evidence>